<dbReference type="InterPro" id="IPR018060">
    <property type="entry name" value="HTH_AraC"/>
</dbReference>
<evidence type="ECO:0000313" key="5">
    <source>
        <dbReference type="Proteomes" id="UP000253740"/>
    </source>
</evidence>
<dbReference type="GO" id="GO:0003700">
    <property type="term" value="F:DNA-binding transcription factor activity"/>
    <property type="evidence" value="ECO:0007669"/>
    <property type="project" value="InterPro"/>
</dbReference>
<dbReference type="SUPFAM" id="SSF52317">
    <property type="entry name" value="Class I glutamine amidotransferase-like"/>
    <property type="match status" value="1"/>
</dbReference>
<dbReference type="STRING" id="1475481.GCA_000953855_01734"/>
<dbReference type="Gene3D" id="3.40.50.880">
    <property type="match status" value="1"/>
</dbReference>
<dbReference type="InterPro" id="IPR009057">
    <property type="entry name" value="Homeodomain-like_sf"/>
</dbReference>
<sequence>MLPPGVVLLDFAGAAEAFRIARAFGADFRLRVAAPIDPGQPASTSLGLGLAGVEPLPESLPAGALLIVCGAAGDAKASDSRDARAIARWLRRAGPGRRLACICSGALIAARAGLLDGRRCTTHHSLVGALRAIAPHAEVLDSRVFVEDGGVYTSAGITAGIDLALHLIAEIASPRLSAEVAREMVVYLRRAPDDPALSPWLQGRNHLDMRVHRVQDALARRPEQDWPLARLAELGHMSVRTLTRRFREAAGMSVHDYHARLRVALARQALAVGDSVEAAAAQAGLGSARQLRRLWAAHAEATPGAHRRRRA</sequence>
<dbReference type="Gene3D" id="1.10.10.60">
    <property type="entry name" value="Homeodomain-like"/>
    <property type="match status" value="1"/>
</dbReference>
<dbReference type="Proteomes" id="UP000253740">
    <property type="component" value="Unassembled WGS sequence"/>
</dbReference>
<keyword evidence="5" id="KW-1185">Reference proteome</keyword>
<dbReference type="SMART" id="SM00342">
    <property type="entry name" value="HTH_ARAC"/>
    <property type="match status" value="1"/>
</dbReference>
<keyword evidence="2" id="KW-0804">Transcription</keyword>
<dbReference type="InterPro" id="IPR029062">
    <property type="entry name" value="Class_I_gatase-like"/>
</dbReference>
<keyword evidence="1" id="KW-0805">Transcription regulation</keyword>
<dbReference type="PANTHER" id="PTHR43130">
    <property type="entry name" value="ARAC-FAMILY TRANSCRIPTIONAL REGULATOR"/>
    <property type="match status" value="1"/>
</dbReference>
<reference evidence="4" key="1">
    <citation type="submission" date="2015-08" db="EMBL/GenBank/DDBJ databases">
        <title>Complete DNA Sequence of Pseudomonas syringae pv. actinidiae, the Causal Agent of Kiwifruit Canker Disease.</title>
        <authorList>
            <person name="Rikkerink E.H.A."/>
            <person name="Fineran P.C."/>
        </authorList>
    </citation>
    <scope>NUCLEOTIDE SEQUENCE</scope>
    <source>
        <strain evidence="4">SkMP5</strain>
    </source>
</reference>
<gene>
    <name evidence="4" type="ORF">MBSD_n1701</name>
</gene>
<protein>
    <recommendedName>
        <fullName evidence="3">HTH araC/xylS-type domain-containing protein</fullName>
    </recommendedName>
</protein>
<name>A0A0K8QND9_9GAMM</name>
<evidence type="ECO:0000256" key="2">
    <source>
        <dbReference type="ARBA" id="ARBA00023163"/>
    </source>
</evidence>
<dbReference type="Pfam" id="PF01965">
    <property type="entry name" value="DJ-1_PfpI"/>
    <property type="match status" value="1"/>
</dbReference>
<evidence type="ECO:0000313" key="4">
    <source>
        <dbReference type="EMBL" id="GAP66394.1"/>
    </source>
</evidence>
<evidence type="ECO:0000256" key="1">
    <source>
        <dbReference type="ARBA" id="ARBA00023015"/>
    </source>
</evidence>
<proteinExistence type="predicted"/>
<accession>A0A0K8QND9</accession>
<dbReference type="AlphaFoldDB" id="A0A0K8QND9"/>
<feature type="domain" description="HTH araC/xylS-type" evidence="3">
    <location>
        <begin position="212"/>
        <end position="309"/>
    </location>
</feature>
<dbReference type="PANTHER" id="PTHR43130:SF3">
    <property type="entry name" value="HTH-TYPE TRANSCRIPTIONAL REGULATOR RV1931C"/>
    <property type="match status" value="1"/>
</dbReference>
<dbReference type="InterPro" id="IPR052158">
    <property type="entry name" value="INH-QAR"/>
</dbReference>
<dbReference type="InterPro" id="IPR002818">
    <property type="entry name" value="DJ-1/PfpI"/>
</dbReference>
<dbReference type="EMBL" id="DF970203">
    <property type="protein sequence ID" value="GAP66394.1"/>
    <property type="molecule type" value="Genomic_DNA"/>
</dbReference>
<dbReference type="SUPFAM" id="SSF46689">
    <property type="entry name" value="Homeodomain-like"/>
    <property type="match status" value="1"/>
</dbReference>
<dbReference type="Pfam" id="PF12833">
    <property type="entry name" value="HTH_18"/>
    <property type="match status" value="1"/>
</dbReference>
<dbReference type="GO" id="GO:0043565">
    <property type="term" value="F:sequence-specific DNA binding"/>
    <property type="evidence" value="ECO:0007669"/>
    <property type="project" value="InterPro"/>
</dbReference>
<organism evidence="4">
    <name type="scientific">Mizugakiibacter sediminis</name>
    <dbReference type="NCBI Taxonomy" id="1475481"/>
    <lineage>
        <taxon>Bacteria</taxon>
        <taxon>Pseudomonadati</taxon>
        <taxon>Pseudomonadota</taxon>
        <taxon>Gammaproteobacteria</taxon>
        <taxon>Lysobacterales</taxon>
        <taxon>Rhodanobacteraceae</taxon>
        <taxon>Mizugakiibacter</taxon>
    </lineage>
</organism>
<evidence type="ECO:0000259" key="3">
    <source>
        <dbReference type="PROSITE" id="PS01124"/>
    </source>
</evidence>
<dbReference type="PROSITE" id="PS01124">
    <property type="entry name" value="HTH_ARAC_FAMILY_2"/>
    <property type="match status" value="1"/>
</dbReference>